<protein>
    <submittedName>
        <fullName evidence="3">Alpha/beta fold hydrolase</fullName>
    </submittedName>
</protein>
<gene>
    <name evidence="3" type="ORF">EDM56_21070</name>
</gene>
<evidence type="ECO:0000259" key="2">
    <source>
        <dbReference type="Pfam" id="PF12146"/>
    </source>
</evidence>
<dbReference type="Pfam" id="PF12146">
    <property type="entry name" value="Hydrolase_4"/>
    <property type="match status" value="1"/>
</dbReference>
<feature type="domain" description="Serine aminopeptidase S33" evidence="2">
    <location>
        <begin position="25"/>
        <end position="157"/>
    </location>
</feature>
<dbReference type="InterPro" id="IPR022742">
    <property type="entry name" value="Hydrolase_4"/>
</dbReference>
<dbReference type="EMBL" id="RHHQ01000017">
    <property type="protein sequence ID" value="RNB84600.1"/>
    <property type="molecule type" value="Genomic_DNA"/>
</dbReference>
<evidence type="ECO:0000313" key="4">
    <source>
        <dbReference type="Proteomes" id="UP000271031"/>
    </source>
</evidence>
<dbReference type="InterPro" id="IPR050261">
    <property type="entry name" value="FrsA_esterase"/>
</dbReference>
<evidence type="ECO:0000313" key="3">
    <source>
        <dbReference type="EMBL" id="RNB84600.1"/>
    </source>
</evidence>
<organism evidence="3 4">
    <name type="scientific">Brevibacillus fluminis</name>
    <dbReference type="NCBI Taxonomy" id="511487"/>
    <lineage>
        <taxon>Bacteria</taxon>
        <taxon>Bacillati</taxon>
        <taxon>Bacillota</taxon>
        <taxon>Bacilli</taxon>
        <taxon>Bacillales</taxon>
        <taxon>Paenibacillaceae</taxon>
        <taxon>Brevibacillus</taxon>
    </lineage>
</organism>
<dbReference type="RefSeq" id="WP_122919883.1">
    <property type="nucleotide sequence ID" value="NZ_RHHQ01000017.1"/>
</dbReference>
<reference evidence="3 4" key="1">
    <citation type="submission" date="2018-10" db="EMBL/GenBank/DDBJ databases">
        <title>Phylogenomics of Brevibacillus.</title>
        <authorList>
            <person name="Dunlap C."/>
        </authorList>
    </citation>
    <scope>NUCLEOTIDE SEQUENCE [LARGE SCALE GENOMIC DNA]</scope>
    <source>
        <strain evidence="3 4">JCM 15716</strain>
    </source>
</reference>
<dbReference type="Gene3D" id="3.40.50.1820">
    <property type="entry name" value="alpha/beta hydrolase"/>
    <property type="match status" value="1"/>
</dbReference>
<name>A0A3M8D8Z5_9BACL</name>
<dbReference type="PANTHER" id="PTHR22946">
    <property type="entry name" value="DIENELACTONE HYDROLASE DOMAIN-CONTAINING PROTEIN-RELATED"/>
    <property type="match status" value="1"/>
</dbReference>
<comment type="caution">
    <text evidence="3">The sequence shown here is derived from an EMBL/GenBank/DDBJ whole genome shotgun (WGS) entry which is preliminary data.</text>
</comment>
<dbReference type="AlphaFoldDB" id="A0A3M8D8Z5"/>
<sequence>MKEHVWIESRGKRLSAMLHQPDQRETTAIVIMCHGFTGEKVGGGQRYLQLANAMEGAGFAVIRFEYAGSGESEGTFAEDTSVSGWKEDVHNVIEWTVGQPAYCESSIFLLGHSLGGCISLTYEDTEKRIAGRIALAPEVEPAVNYRERIIGPELWEKSLAGETISHFYGSSYTLQPQLVQDLAAKKHTALTACHSYDCPLLLVHGTADTAIPYASTQQLAETYQGPVQLELIEDADHGFSRHLDVVKELLIEWLHTHA</sequence>
<dbReference type="Proteomes" id="UP000271031">
    <property type="component" value="Unassembled WGS sequence"/>
</dbReference>
<dbReference type="SUPFAM" id="SSF53474">
    <property type="entry name" value="alpha/beta-Hydrolases"/>
    <property type="match status" value="1"/>
</dbReference>
<dbReference type="GO" id="GO:0052689">
    <property type="term" value="F:carboxylic ester hydrolase activity"/>
    <property type="evidence" value="ECO:0007669"/>
    <property type="project" value="UniProtKB-ARBA"/>
</dbReference>
<proteinExistence type="predicted"/>
<keyword evidence="4" id="KW-1185">Reference proteome</keyword>
<evidence type="ECO:0000256" key="1">
    <source>
        <dbReference type="ARBA" id="ARBA00022801"/>
    </source>
</evidence>
<dbReference type="PANTHER" id="PTHR22946:SF9">
    <property type="entry name" value="POLYKETIDE TRANSFERASE AF380"/>
    <property type="match status" value="1"/>
</dbReference>
<dbReference type="InterPro" id="IPR029058">
    <property type="entry name" value="AB_hydrolase_fold"/>
</dbReference>
<keyword evidence="1 3" id="KW-0378">Hydrolase</keyword>
<dbReference type="OrthoDB" id="9780269at2"/>
<accession>A0A3M8D8Z5</accession>